<protein>
    <submittedName>
        <fullName evidence="2">Beta-lactamase domain-containing protein</fullName>
    </submittedName>
</protein>
<keyword evidence="3" id="KW-1185">Reference proteome</keyword>
<proteinExistence type="predicted"/>
<reference evidence="2 3" key="1">
    <citation type="submission" date="2019-05" db="EMBL/GenBank/DDBJ databases">
        <authorList>
            <consortium name="Pathogen Informatics"/>
        </authorList>
    </citation>
    <scope>NUCLEOTIDE SEQUENCE [LARGE SCALE GENOMIC DNA]</scope>
    <source>
        <strain evidence="2 3">NCTC503</strain>
    </source>
</reference>
<dbReference type="CDD" id="cd07721">
    <property type="entry name" value="yflN-like_MBL-fold"/>
    <property type="match status" value="1"/>
</dbReference>
<evidence type="ECO:0000313" key="2">
    <source>
        <dbReference type="EMBL" id="VTQ96100.1"/>
    </source>
</evidence>
<dbReference type="EMBL" id="LR590481">
    <property type="protein sequence ID" value="VTQ96100.1"/>
    <property type="molecule type" value="Genomic_DNA"/>
</dbReference>
<dbReference type="Gene3D" id="3.60.15.10">
    <property type="entry name" value="Ribonuclease Z/Hydroxyacylglutathione hydrolase-like"/>
    <property type="match status" value="1"/>
</dbReference>
<dbReference type="RefSeq" id="WP_138211122.1">
    <property type="nucleotide sequence ID" value="NZ_CBCRUQ010000007.1"/>
</dbReference>
<dbReference type="SUPFAM" id="SSF56281">
    <property type="entry name" value="Metallo-hydrolase/oxidoreductase"/>
    <property type="match status" value="1"/>
</dbReference>
<dbReference type="OrthoDB" id="9761531at2"/>
<dbReference type="AlphaFoldDB" id="A0A4U9S376"/>
<feature type="domain" description="Metallo-beta-lactamase" evidence="1">
    <location>
        <begin position="19"/>
        <end position="224"/>
    </location>
</feature>
<dbReference type="InterPro" id="IPR036866">
    <property type="entry name" value="RibonucZ/Hydroxyglut_hydro"/>
</dbReference>
<dbReference type="Proteomes" id="UP000308489">
    <property type="component" value="Chromosome 1"/>
</dbReference>
<name>A0A4U9S376_HATHI</name>
<dbReference type="InterPro" id="IPR050855">
    <property type="entry name" value="NDM-1-like"/>
</dbReference>
<gene>
    <name evidence="2" type="ORF">NCTC503_02637</name>
</gene>
<organism evidence="2 3">
    <name type="scientific">Hathewaya histolytica</name>
    <name type="common">Clostridium histolyticum</name>
    <dbReference type="NCBI Taxonomy" id="1498"/>
    <lineage>
        <taxon>Bacteria</taxon>
        <taxon>Bacillati</taxon>
        <taxon>Bacillota</taxon>
        <taxon>Clostridia</taxon>
        <taxon>Eubacteriales</taxon>
        <taxon>Clostridiaceae</taxon>
        <taxon>Hathewaya</taxon>
    </lineage>
</organism>
<accession>A0A4U9S376</accession>
<dbReference type="PANTHER" id="PTHR42951:SF15">
    <property type="entry name" value="METALLO-BETA-LACTAMASE SUPERFAMILY PROTEIN"/>
    <property type="match status" value="1"/>
</dbReference>
<dbReference type="PANTHER" id="PTHR42951">
    <property type="entry name" value="METALLO-BETA-LACTAMASE DOMAIN-CONTAINING"/>
    <property type="match status" value="1"/>
</dbReference>
<sequence length="242" mass="27304">MNKLTVLNVEFEINGIKDMIYPVLLSDENEMILIDCGYPNFLSLIGECAIKNNINLDNLTKLIITHHDFDHMGSLAEFKRKYPNIKIMGAKEDIPYIEGKRKSLRLQQAECIYESLSNEEKSQAQIFHKTLESVENCKVDIVLNDGDILDIAGGIEVVATPGHMPGHISIYHKGSKSMVVGDALVLDNGELSIALPKYTLDMNEALRSIEKISNYDMDRIICYHGGIYTKDIKRAFKNIILK</sequence>
<evidence type="ECO:0000313" key="3">
    <source>
        <dbReference type="Proteomes" id="UP000308489"/>
    </source>
</evidence>
<evidence type="ECO:0000259" key="1">
    <source>
        <dbReference type="SMART" id="SM00849"/>
    </source>
</evidence>
<dbReference type="Pfam" id="PF00753">
    <property type="entry name" value="Lactamase_B"/>
    <property type="match status" value="1"/>
</dbReference>
<dbReference type="SMART" id="SM00849">
    <property type="entry name" value="Lactamase_B"/>
    <property type="match status" value="1"/>
</dbReference>
<dbReference type="KEGG" id="hhw:NCTC503_02637"/>
<dbReference type="InterPro" id="IPR001279">
    <property type="entry name" value="Metallo-B-lactamas"/>
</dbReference>